<evidence type="ECO:0000256" key="6">
    <source>
        <dbReference type="ARBA" id="ARBA00022729"/>
    </source>
</evidence>
<evidence type="ECO:0000256" key="3">
    <source>
        <dbReference type="ARBA" id="ARBA00004496"/>
    </source>
</evidence>
<dbReference type="Pfam" id="PF22544">
    <property type="entry name" value="HYDIN_VesB_CFA65-like_Ig"/>
    <property type="match status" value="1"/>
</dbReference>
<accession>A0A7C3VIB1</accession>
<keyword evidence="4" id="KW-0963">Cytoplasm</keyword>
<evidence type="ECO:0000256" key="13">
    <source>
        <dbReference type="SAM" id="MobiDB-lite"/>
    </source>
</evidence>
<dbReference type="InterPro" id="IPR025592">
    <property type="entry name" value="DUF4347"/>
</dbReference>
<evidence type="ECO:0000256" key="1">
    <source>
        <dbReference type="ARBA" id="ARBA00004138"/>
    </source>
</evidence>
<dbReference type="InterPro" id="IPR001343">
    <property type="entry name" value="Hemolysn_Ca-bd"/>
</dbReference>
<reference evidence="17" key="1">
    <citation type="journal article" date="2020" name="mSystems">
        <title>Genome- and Community-Level Interaction Insights into Carbon Utilization and Element Cycling Functions of Hydrothermarchaeota in Hydrothermal Sediment.</title>
        <authorList>
            <person name="Zhou Z."/>
            <person name="Liu Y."/>
            <person name="Xu W."/>
            <person name="Pan J."/>
            <person name="Luo Z.H."/>
            <person name="Li M."/>
        </authorList>
    </citation>
    <scope>NUCLEOTIDE SEQUENCE [LARGE SCALE GENOMIC DNA]</scope>
    <source>
        <strain evidence="17">SpSt-374</strain>
    </source>
</reference>
<dbReference type="GO" id="GO:0005737">
    <property type="term" value="C:cytoplasm"/>
    <property type="evidence" value="ECO:0007669"/>
    <property type="project" value="UniProtKB-SubCell"/>
</dbReference>
<evidence type="ECO:0000313" key="17">
    <source>
        <dbReference type="EMBL" id="HGG01973.1"/>
    </source>
</evidence>
<dbReference type="PRINTS" id="PR01488">
    <property type="entry name" value="RTXTOXINA"/>
</dbReference>
<sequence length="1448" mass="151001">MKMNQAIVRDIHPNKSSFASYTNEKLQLLIIDPAVTEYQILLAGVNPDIEIHILQPHRNGIEEITQILQTYQNIAAIHIISHGSPGSIQLGNTWLNATNIDNYARQLIQWRASFAHQADILLYGCNIGAEFHPNIHQKNHFLHQLHQLTGANIAASKTTTGNAALGGNWKLEVNIGKITNSIIILPSAQLAYQGILSGNFIWAKSSGGSNSEAGLSIAVDSNGNSYTTGIFEGTVDFDPSADVDSFTSAGAYDIFITKFDPDGNYLWTKTLGGISDDLSYSIALDNSGNIYTTGFFVATVDFDPSANVDSFTSAGFQDIFITKFDPDGNYIRTKTIGGNGGDSADGITVDSDGNIYTTGYFQNTVDFDPTGDGANLISAGAAFDIFLAKYDSFGNYLWAHSFGGSGVDRGVSVAGDGSGNIYTTGAFEGTVDFDPSGNVANLIAAGTKDIFIAKFDRSGNYIWAQNLSGNGNDFEFGVRLAVDSSGNSYTTGNFSGTVDFDPGSDVDSFTASGLNDIFITKFDPDGNYLWTKTLGSTGDDISYSIALDSSGNTYTTGSFQNTVDFDPGAGIANLTSAGGQDTFIAKIDANGNYIWAKNLGGTSDEGGIGIALDNSANSYTTGNFEGTADFDPSANIANLTSVGFSDFFIVKLDGPTVSIAPGTAPVEGGTNGTFTVTLNEVAPTGGTAIGYTVSGTASNGTDYTTLPGTITIPAGQTTATINVTATADAMIDAGETVIATLINGVGYNRANPPNHTATITIEDRNMEYAIIGNNPTVIEGNSGTTAITYTITRTGRTDIASTVDSTLAGTATNNTDYNNIVISGTNVTAAGNTITFAPTATTATITLDVIGDNRAEGNEIIDISLSNPTAPDYIATIPVASVTTTIIDDDAEIQVLDSTTDIPDGTTTAIDFGSAVVGDILNKTFTINNNGTADLNLSSLTLPTGFTLGGNFPTTIAPGGNSTFQVQVNTTAANSFSGELSFTTNDSDENPFNFPITATVIAVTTPPITDDNPPITDDNPPITDDNPPITDDNPPITDDNPPITDDNPPITDDNPPITDDNPPITDDNPPITDDNPPITDDNPPITDDAPPITDDNPPITDDNPPITDDNPPITDDNPPITDDNPPITDDNPPITDDNPPITKTSDLVLPPTTEPAINTTPEITLGVDDCPPMPPQPIVSFEVSSTIDGTDGDDILVGDNNPHVFKGYNGNDLIFGLGGSDTIVGGVGGDNPASTGKDNDIIFGNTGNDYLAGSEANDIIFGGQDNDITHGGKGDDLLWGDRGSDTVMGDYGNDVIYGGPADPNLSDYDLGDVLYGGNGDDIVLGNQGNDSLSGGDGNDLLYGGQANDLLHGNAGNDSLYGDRGNDTLCGGDGSDTFRLLAGSGTDIIIDWNDGEDKLGLSGGLTFLQLSIFAPNHGFAAITAAGETLAILNGVSVNLITEDDFILMG</sequence>
<evidence type="ECO:0000256" key="7">
    <source>
        <dbReference type="ARBA" id="ARBA00022737"/>
    </source>
</evidence>
<dbReference type="PANTHER" id="PTHR35580:SF1">
    <property type="entry name" value="PHYTASE-LIKE DOMAIN-CONTAINING PROTEIN"/>
    <property type="match status" value="1"/>
</dbReference>
<evidence type="ECO:0000259" key="16">
    <source>
        <dbReference type="Pfam" id="PF22544"/>
    </source>
</evidence>
<dbReference type="Pfam" id="PF03160">
    <property type="entry name" value="Calx-beta"/>
    <property type="match status" value="2"/>
</dbReference>
<feature type="domain" description="DUF4347" evidence="15">
    <location>
        <begin position="28"/>
        <end position="196"/>
    </location>
</feature>
<evidence type="ECO:0000256" key="11">
    <source>
        <dbReference type="ARBA" id="ARBA00023136"/>
    </source>
</evidence>
<dbReference type="PROSITE" id="PS00330">
    <property type="entry name" value="HEMOLYSIN_CALCIUM"/>
    <property type="match status" value="1"/>
</dbReference>
<comment type="subcellular location">
    <subcellularLocation>
        <location evidence="1">Cell projection</location>
        <location evidence="1">Cilium</location>
    </subcellularLocation>
    <subcellularLocation>
        <location evidence="3">Cytoplasm</location>
    </subcellularLocation>
    <subcellularLocation>
        <location evidence="2">Membrane</location>
    </subcellularLocation>
</comment>
<dbReference type="InterPro" id="IPR052918">
    <property type="entry name" value="Motility_Chemotaxis_Reg"/>
</dbReference>
<dbReference type="PRINTS" id="PR00313">
    <property type="entry name" value="CABNDNGRPT"/>
</dbReference>
<dbReference type="GO" id="GO:0005576">
    <property type="term" value="C:extracellular region"/>
    <property type="evidence" value="ECO:0007669"/>
    <property type="project" value="InterPro"/>
</dbReference>
<evidence type="ECO:0000256" key="2">
    <source>
        <dbReference type="ARBA" id="ARBA00004370"/>
    </source>
</evidence>
<evidence type="ECO:0000256" key="12">
    <source>
        <dbReference type="ARBA" id="ARBA00023273"/>
    </source>
</evidence>
<dbReference type="SUPFAM" id="SSF51120">
    <property type="entry name" value="beta-Roll"/>
    <property type="match status" value="1"/>
</dbReference>
<keyword evidence="7" id="KW-0677">Repeat</keyword>
<dbReference type="GO" id="GO:0016020">
    <property type="term" value="C:membrane"/>
    <property type="evidence" value="ECO:0007669"/>
    <property type="project" value="UniProtKB-SubCell"/>
</dbReference>
<keyword evidence="10" id="KW-0969">Cilium</keyword>
<dbReference type="Gene3D" id="2.150.10.10">
    <property type="entry name" value="Serralysin-like metalloprotease, C-terminal"/>
    <property type="match status" value="3"/>
</dbReference>
<keyword evidence="11" id="KW-0472">Membrane</keyword>
<dbReference type="SUPFAM" id="SSF101898">
    <property type="entry name" value="NHL repeat"/>
    <property type="match status" value="1"/>
</dbReference>
<dbReference type="Gene3D" id="2.60.40.10">
    <property type="entry name" value="Immunoglobulins"/>
    <property type="match status" value="1"/>
</dbReference>
<keyword evidence="5" id="KW-0800">Toxin</keyword>
<dbReference type="InterPro" id="IPR038081">
    <property type="entry name" value="CalX-like_sf"/>
</dbReference>
<evidence type="ECO:0000256" key="8">
    <source>
        <dbReference type="ARBA" id="ARBA00022837"/>
    </source>
</evidence>
<dbReference type="InterPro" id="IPR018511">
    <property type="entry name" value="Hemolysin-typ_Ca-bd_CS"/>
</dbReference>
<dbReference type="Pfam" id="PF06739">
    <property type="entry name" value="SBBP"/>
    <property type="match status" value="1"/>
</dbReference>
<evidence type="ECO:0000259" key="15">
    <source>
        <dbReference type="Pfam" id="PF14252"/>
    </source>
</evidence>
<dbReference type="InterPro" id="IPR053879">
    <property type="entry name" value="HYDIN_VesB_CFA65-like_Ig"/>
</dbReference>
<evidence type="ECO:0000256" key="5">
    <source>
        <dbReference type="ARBA" id="ARBA00022656"/>
    </source>
</evidence>
<dbReference type="GO" id="GO:0090729">
    <property type="term" value="F:toxin activity"/>
    <property type="evidence" value="ECO:0007669"/>
    <property type="project" value="UniProtKB-KW"/>
</dbReference>
<dbReference type="NCBIfam" id="NF012200">
    <property type="entry name" value="choice_anch_D"/>
    <property type="match status" value="1"/>
</dbReference>
<dbReference type="InterPro" id="IPR013783">
    <property type="entry name" value="Ig-like_fold"/>
</dbReference>
<protein>
    <submittedName>
        <fullName evidence="17">DUF4347 domain-containing protein</fullName>
    </submittedName>
</protein>
<dbReference type="InterPro" id="IPR003644">
    <property type="entry name" value="Calx_beta"/>
</dbReference>
<feature type="compositionally biased region" description="Low complexity" evidence="13">
    <location>
        <begin position="1005"/>
        <end position="1142"/>
    </location>
</feature>
<feature type="region of interest" description="Disordered" evidence="13">
    <location>
        <begin position="1005"/>
        <end position="1154"/>
    </location>
</feature>
<gene>
    <name evidence="17" type="ORF">ENR15_15350</name>
</gene>
<keyword evidence="6" id="KW-0732">Signal</keyword>
<dbReference type="GO" id="GO:0007154">
    <property type="term" value="P:cell communication"/>
    <property type="evidence" value="ECO:0007669"/>
    <property type="project" value="InterPro"/>
</dbReference>
<dbReference type="Gene3D" id="2.60.40.2030">
    <property type="match status" value="2"/>
</dbReference>
<evidence type="ECO:0000256" key="10">
    <source>
        <dbReference type="ARBA" id="ARBA00023069"/>
    </source>
</evidence>
<feature type="domain" description="HYDIN/VesB/CFA65-like Ig-like" evidence="16">
    <location>
        <begin position="908"/>
        <end position="989"/>
    </location>
</feature>
<dbReference type="EMBL" id="DSPX01000154">
    <property type="protein sequence ID" value="HGG01973.1"/>
    <property type="molecule type" value="Genomic_DNA"/>
</dbReference>
<keyword evidence="12" id="KW-0966">Cell projection</keyword>
<evidence type="ECO:0000259" key="14">
    <source>
        <dbReference type="Pfam" id="PF03160"/>
    </source>
</evidence>
<proteinExistence type="predicted"/>
<dbReference type="Pfam" id="PF00353">
    <property type="entry name" value="HemolysinCabind"/>
    <property type="match status" value="5"/>
</dbReference>
<feature type="domain" description="Calx-beta" evidence="14">
    <location>
        <begin position="691"/>
        <end position="764"/>
    </location>
</feature>
<evidence type="ECO:0000256" key="4">
    <source>
        <dbReference type="ARBA" id="ARBA00022490"/>
    </source>
</evidence>
<keyword evidence="8" id="KW-0106">Calcium</keyword>
<dbReference type="PANTHER" id="PTHR35580">
    <property type="entry name" value="CELL SURFACE GLYCOPROTEIN (S-LAYER PROTEIN)-LIKE PROTEIN"/>
    <property type="match status" value="1"/>
</dbReference>
<feature type="domain" description="Calx-beta" evidence="14">
    <location>
        <begin position="777"/>
        <end position="890"/>
    </location>
</feature>
<evidence type="ECO:0000256" key="9">
    <source>
        <dbReference type="ARBA" id="ARBA00023026"/>
    </source>
</evidence>
<dbReference type="Pfam" id="PF14252">
    <property type="entry name" value="DUF4347"/>
    <property type="match status" value="1"/>
</dbReference>
<dbReference type="InterPro" id="IPR011049">
    <property type="entry name" value="Serralysin-like_metalloprot_C"/>
</dbReference>
<dbReference type="InterPro" id="IPR010620">
    <property type="entry name" value="SBBP_repeat"/>
</dbReference>
<comment type="caution">
    <text evidence="17">The sequence shown here is derived from an EMBL/GenBank/DDBJ whole genome shotgun (WGS) entry which is preliminary data.</text>
</comment>
<dbReference type="SUPFAM" id="SSF141072">
    <property type="entry name" value="CalX-like"/>
    <property type="match status" value="2"/>
</dbReference>
<dbReference type="GO" id="GO:0005509">
    <property type="term" value="F:calcium ion binding"/>
    <property type="evidence" value="ECO:0007669"/>
    <property type="project" value="InterPro"/>
</dbReference>
<dbReference type="InterPro" id="IPR003995">
    <property type="entry name" value="RTX_toxin_determinant-A"/>
</dbReference>
<name>A0A7C3VIB1_9CYAN</name>
<keyword evidence="9" id="KW-0843">Virulence</keyword>
<organism evidence="17">
    <name type="scientific">Planktothricoides sp. SpSt-374</name>
    <dbReference type="NCBI Taxonomy" id="2282167"/>
    <lineage>
        <taxon>Bacteria</taxon>
        <taxon>Bacillati</taxon>
        <taxon>Cyanobacteriota</taxon>
        <taxon>Cyanophyceae</taxon>
        <taxon>Oscillatoriophycideae</taxon>
        <taxon>Oscillatoriales</taxon>
        <taxon>Oscillatoriaceae</taxon>
        <taxon>Planktothricoides</taxon>
    </lineage>
</organism>